<dbReference type="InterPro" id="IPR005828">
    <property type="entry name" value="MFS_sugar_transport-like"/>
</dbReference>
<accession>A0A316VE86</accession>
<name>A0A316VE86_9BASI</name>
<evidence type="ECO:0000256" key="6">
    <source>
        <dbReference type="ARBA" id="ARBA00022989"/>
    </source>
</evidence>
<gene>
    <name evidence="13" type="ORF">FA14DRAFT_120161</name>
</gene>
<dbReference type="InParanoid" id="A0A316VE86"/>
<keyword evidence="3 9" id="KW-0813">Transport</keyword>
<reference evidence="13 14" key="1">
    <citation type="journal article" date="2018" name="Mol. Biol. Evol.">
        <title>Broad Genomic Sampling Reveals a Smut Pathogenic Ancestry of the Fungal Clade Ustilaginomycotina.</title>
        <authorList>
            <person name="Kijpornyongpan T."/>
            <person name="Mondo S.J."/>
            <person name="Barry K."/>
            <person name="Sandor L."/>
            <person name="Lee J."/>
            <person name="Lipzen A."/>
            <person name="Pangilinan J."/>
            <person name="LaButti K."/>
            <person name="Hainaut M."/>
            <person name="Henrissat B."/>
            <person name="Grigoriev I.V."/>
            <person name="Spatafora J.W."/>
            <person name="Aime M.C."/>
        </authorList>
    </citation>
    <scope>NUCLEOTIDE SEQUENCE [LARGE SCALE GENOMIC DNA]</scope>
    <source>
        <strain evidence="13 14">MCA 3882</strain>
    </source>
</reference>
<dbReference type="InterPro" id="IPR020846">
    <property type="entry name" value="MFS_dom"/>
</dbReference>
<feature type="transmembrane region" description="Helical" evidence="11">
    <location>
        <begin position="281"/>
        <end position="300"/>
    </location>
</feature>
<comment type="catalytic activity">
    <reaction evidence="8">
        <text>myo-inositol(out) + H(+)(out) = myo-inositol(in) + H(+)(in)</text>
        <dbReference type="Rhea" id="RHEA:60364"/>
        <dbReference type="ChEBI" id="CHEBI:15378"/>
        <dbReference type="ChEBI" id="CHEBI:17268"/>
    </reaction>
</comment>
<comment type="subcellular location">
    <subcellularLocation>
        <location evidence="1">Cell membrane</location>
        <topology evidence="1">Multi-pass membrane protein</topology>
    </subcellularLocation>
</comment>
<evidence type="ECO:0000313" key="14">
    <source>
        <dbReference type="Proteomes" id="UP000245771"/>
    </source>
</evidence>
<dbReference type="PRINTS" id="PR00171">
    <property type="entry name" value="SUGRTRNSPORT"/>
</dbReference>
<dbReference type="InterPro" id="IPR003663">
    <property type="entry name" value="Sugar/inositol_transpt"/>
</dbReference>
<dbReference type="AlphaFoldDB" id="A0A316VE86"/>
<dbReference type="PROSITE" id="PS50850">
    <property type="entry name" value="MFS"/>
    <property type="match status" value="1"/>
</dbReference>
<evidence type="ECO:0000256" key="5">
    <source>
        <dbReference type="ARBA" id="ARBA00022692"/>
    </source>
</evidence>
<keyword evidence="5 11" id="KW-0812">Transmembrane</keyword>
<dbReference type="FunFam" id="1.20.1250.20:FF:000073">
    <property type="entry name" value="MFS myo-inositol transporter, putative"/>
    <property type="match status" value="1"/>
</dbReference>
<feature type="transmembrane region" description="Helical" evidence="11">
    <location>
        <begin position="92"/>
        <end position="109"/>
    </location>
</feature>
<protein>
    <submittedName>
        <fullName evidence="13">General substrate transporter</fullName>
    </submittedName>
</protein>
<keyword evidence="7 11" id="KW-0472">Membrane</keyword>
<feature type="domain" description="Major facilitator superfamily (MFS) profile" evidence="12">
    <location>
        <begin position="24"/>
        <end position="483"/>
    </location>
</feature>
<feature type="transmembrane region" description="Helical" evidence="11">
    <location>
        <begin position="179"/>
        <end position="200"/>
    </location>
</feature>
<dbReference type="Proteomes" id="UP000245771">
    <property type="component" value="Unassembled WGS sequence"/>
</dbReference>
<feature type="transmembrane region" description="Helical" evidence="11">
    <location>
        <begin position="351"/>
        <end position="369"/>
    </location>
</feature>
<feature type="transmembrane region" description="Helical" evidence="11">
    <location>
        <begin position="121"/>
        <end position="139"/>
    </location>
</feature>
<comment type="similarity">
    <text evidence="2 9">Belongs to the major facilitator superfamily. Sugar transporter (TC 2.A.1.1) family.</text>
</comment>
<keyword evidence="4" id="KW-1003">Cell membrane</keyword>
<sequence length="534" mass="57409">MNQSNDELADLAAGGGYTPYLGRLTAVACLLGLQFGWDTGIAAGMLVAIRDDLGHPLSAGEQEVIVSSTTVGAIFGALCAGRLSDWIGRKKVMVIAGVLFAIGSIEQAASQVVRELVLGRFLVGGGVGMASMIVPTYLAECAPPSIRGRIIAINSILITGGQVIAYSVDAAFYSLPHGWRWMVLAGGIPAIIQLIGLFYLDESPRWLISKGKHVRARHVLTRIYPLASNQAIDLHITKIEESLNQRSTVSQDRNVQSDTSKSNDFQAQWKLLWSEKSNRKALFLACGLQAGQQLIGANSILYYSSRLLLMAGFNANPNFAAIWVALANFIGTVIALRLVDSIGRRKLLLRATAAATVSLAFLAISLGQIDTGSVTDQAGTPPPTANPSAWAYISLIAMVFFLFFYALGIGIVPWLVQSEIFSGSARGVGGGLATATNWSMNLLTSATFLDLVRLITPQGSFWLYTVVGALTWTFAYTYLPELKGISINDVQAALDSDDPFRSQDGARGDYAALNRQDDRDEEDDAFDGREDTSL</sequence>
<feature type="compositionally biased region" description="Basic and acidic residues" evidence="10">
    <location>
        <begin position="498"/>
        <end position="507"/>
    </location>
</feature>
<dbReference type="InterPro" id="IPR005829">
    <property type="entry name" value="Sugar_transporter_CS"/>
</dbReference>
<feature type="transmembrane region" description="Helical" evidence="11">
    <location>
        <begin position="151"/>
        <end position="173"/>
    </location>
</feature>
<dbReference type="GO" id="GO:0005365">
    <property type="term" value="F:myo-inositol transmembrane transporter activity"/>
    <property type="evidence" value="ECO:0007669"/>
    <property type="project" value="UniProtKB-ARBA"/>
</dbReference>
<evidence type="ECO:0000256" key="8">
    <source>
        <dbReference type="ARBA" id="ARBA00049119"/>
    </source>
</evidence>
<dbReference type="STRING" id="1280837.A0A316VE86"/>
<keyword evidence="6 11" id="KW-1133">Transmembrane helix</keyword>
<dbReference type="InterPro" id="IPR050814">
    <property type="entry name" value="Myo-inositol_Transporter"/>
</dbReference>
<evidence type="ECO:0000256" key="10">
    <source>
        <dbReference type="SAM" id="MobiDB-lite"/>
    </source>
</evidence>
<evidence type="ECO:0000256" key="11">
    <source>
        <dbReference type="SAM" id="Phobius"/>
    </source>
</evidence>
<dbReference type="PANTHER" id="PTHR48020">
    <property type="entry name" value="PROTON MYO-INOSITOL COTRANSPORTER"/>
    <property type="match status" value="1"/>
</dbReference>
<dbReference type="OrthoDB" id="6339427at2759"/>
<dbReference type="GO" id="GO:0005886">
    <property type="term" value="C:plasma membrane"/>
    <property type="evidence" value="ECO:0007669"/>
    <property type="project" value="UniProtKB-SubCell"/>
</dbReference>
<dbReference type="EMBL" id="KZ819603">
    <property type="protein sequence ID" value="PWN35820.1"/>
    <property type="molecule type" value="Genomic_DNA"/>
</dbReference>
<organism evidence="13 14">
    <name type="scientific">Meira miltonrushii</name>
    <dbReference type="NCBI Taxonomy" id="1280837"/>
    <lineage>
        <taxon>Eukaryota</taxon>
        <taxon>Fungi</taxon>
        <taxon>Dikarya</taxon>
        <taxon>Basidiomycota</taxon>
        <taxon>Ustilaginomycotina</taxon>
        <taxon>Exobasidiomycetes</taxon>
        <taxon>Exobasidiales</taxon>
        <taxon>Brachybasidiaceae</taxon>
        <taxon>Meira</taxon>
    </lineage>
</organism>
<proteinExistence type="inferred from homology"/>
<dbReference type="GO" id="GO:1904679">
    <property type="term" value="P:myo-inositol import across plasma membrane"/>
    <property type="evidence" value="ECO:0007669"/>
    <property type="project" value="UniProtKB-ARBA"/>
</dbReference>
<evidence type="ECO:0000256" key="9">
    <source>
        <dbReference type="RuleBase" id="RU003346"/>
    </source>
</evidence>
<dbReference type="Gene3D" id="1.20.1250.20">
    <property type="entry name" value="MFS general substrate transporter like domains"/>
    <property type="match status" value="1"/>
</dbReference>
<dbReference type="PANTHER" id="PTHR48020:SF12">
    <property type="entry name" value="PROTON MYO-INOSITOL COTRANSPORTER"/>
    <property type="match status" value="1"/>
</dbReference>
<dbReference type="PROSITE" id="PS00216">
    <property type="entry name" value="SUGAR_TRANSPORT_1"/>
    <property type="match status" value="2"/>
</dbReference>
<feature type="region of interest" description="Disordered" evidence="10">
    <location>
        <begin position="498"/>
        <end position="534"/>
    </location>
</feature>
<dbReference type="InterPro" id="IPR036259">
    <property type="entry name" value="MFS_trans_sf"/>
</dbReference>
<keyword evidence="14" id="KW-1185">Reference proteome</keyword>
<dbReference type="RefSeq" id="XP_025356122.1">
    <property type="nucleotide sequence ID" value="XM_025496390.1"/>
</dbReference>
<evidence type="ECO:0000256" key="2">
    <source>
        <dbReference type="ARBA" id="ARBA00010992"/>
    </source>
</evidence>
<evidence type="ECO:0000256" key="4">
    <source>
        <dbReference type="ARBA" id="ARBA00022475"/>
    </source>
</evidence>
<dbReference type="Pfam" id="PF00083">
    <property type="entry name" value="Sugar_tr"/>
    <property type="match status" value="1"/>
</dbReference>
<evidence type="ECO:0000259" key="12">
    <source>
        <dbReference type="PROSITE" id="PS50850"/>
    </source>
</evidence>
<dbReference type="NCBIfam" id="TIGR00879">
    <property type="entry name" value="SP"/>
    <property type="match status" value="1"/>
</dbReference>
<evidence type="ECO:0000256" key="1">
    <source>
        <dbReference type="ARBA" id="ARBA00004651"/>
    </source>
</evidence>
<dbReference type="GeneID" id="37018171"/>
<evidence type="ECO:0000256" key="7">
    <source>
        <dbReference type="ARBA" id="ARBA00023136"/>
    </source>
</evidence>
<evidence type="ECO:0000313" key="13">
    <source>
        <dbReference type="EMBL" id="PWN35820.1"/>
    </source>
</evidence>
<dbReference type="SUPFAM" id="SSF103473">
    <property type="entry name" value="MFS general substrate transporter"/>
    <property type="match status" value="1"/>
</dbReference>
<feature type="transmembrane region" description="Helical" evidence="11">
    <location>
        <begin position="461"/>
        <end position="479"/>
    </location>
</feature>
<feature type="transmembrane region" description="Helical" evidence="11">
    <location>
        <begin position="389"/>
        <end position="416"/>
    </location>
</feature>
<evidence type="ECO:0000256" key="3">
    <source>
        <dbReference type="ARBA" id="ARBA00022448"/>
    </source>
</evidence>
<feature type="transmembrane region" description="Helical" evidence="11">
    <location>
        <begin position="320"/>
        <end position="339"/>
    </location>
</feature>